<gene>
    <name evidence="1" type="ORF">MARPO_0061s0024</name>
</gene>
<reference evidence="2" key="1">
    <citation type="journal article" date="2017" name="Cell">
        <title>Insights into land plant evolution garnered from the Marchantia polymorpha genome.</title>
        <authorList>
            <person name="Bowman J.L."/>
            <person name="Kohchi T."/>
            <person name="Yamato K.T."/>
            <person name="Jenkins J."/>
            <person name="Shu S."/>
            <person name="Ishizaki K."/>
            <person name="Yamaoka S."/>
            <person name="Nishihama R."/>
            <person name="Nakamura Y."/>
            <person name="Berger F."/>
            <person name="Adam C."/>
            <person name="Aki S.S."/>
            <person name="Althoff F."/>
            <person name="Araki T."/>
            <person name="Arteaga-Vazquez M.A."/>
            <person name="Balasubrmanian S."/>
            <person name="Barry K."/>
            <person name="Bauer D."/>
            <person name="Boehm C.R."/>
            <person name="Briginshaw L."/>
            <person name="Caballero-Perez J."/>
            <person name="Catarino B."/>
            <person name="Chen F."/>
            <person name="Chiyoda S."/>
            <person name="Chovatia M."/>
            <person name="Davies K.M."/>
            <person name="Delmans M."/>
            <person name="Demura T."/>
            <person name="Dierschke T."/>
            <person name="Dolan L."/>
            <person name="Dorantes-Acosta A.E."/>
            <person name="Eklund D.M."/>
            <person name="Florent S.N."/>
            <person name="Flores-Sandoval E."/>
            <person name="Fujiyama A."/>
            <person name="Fukuzawa H."/>
            <person name="Galik B."/>
            <person name="Grimanelli D."/>
            <person name="Grimwood J."/>
            <person name="Grossniklaus U."/>
            <person name="Hamada T."/>
            <person name="Haseloff J."/>
            <person name="Hetherington A.J."/>
            <person name="Higo A."/>
            <person name="Hirakawa Y."/>
            <person name="Hundley H.N."/>
            <person name="Ikeda Y."/>
            <person name="Inoue K."/>
            <person name="Inoue S.I."/>
            <person name="Ishida S."/>
            <person name="Jia Q."/>
            <person name="Kakita M."/>
            <person name="Kanazawa T."/>
            <person name="Kawai Y."/>
            <person name="Kawashima T."/>
            <person name="Kennedy M."/>
            <person name="Kinose K."/>
            <person name="Kinoshita T."/>
            <person name="Kohara Y."/>
            <person name="Koide E."/>
            <person name="Komatsu K."/>
            <person name="Kopischke S."/>
            <person name="Kubo M."/>
            <person name="Kyozuka J."/>
            <person name="Lagercrantz U."/>
            <person name="Lin S.S."/>
            <person name="Lindquist E."/>
            <person name="Lipzen A.M."/>
            <person name="Lu C.W."/>
            <person name="De Luna E."/>
            <person name="Martienssen R.A."/>
            <person name="Minamino N."/>
            <person name="Mizutani M."/>
            <person name="Mizutani M."/>
            <person name="Mochizuki N."/>
            <person name="Monte I."/>
            <person name="Mosher R."/>
            <person name="Nagasaki H."/>
            <person name="Nakagami H."/>
            <person name="Naramoto S."/>
            <person name="Nishitani K."/>
            <person name="Ohtani M."/>
            <person name="Okamoto T."/>
            <person name="Okumura M."/>
            <person name="Phillips J."/>
            <person name="Pollak B."/>
            <person name="Reinders A."/>
            <person name="Rovekamp M."/>
            <person name="Sano R."/>
            <person name="Sawa S."/>
            <person name="Schmid M.W."/>
            <person name="Shirakawa M."/>
            <person name="Solano R."/>
            <person name="Spunde A."/>
            <person name="Suetsugu N."/>
            <person name="Sugano S."/>
            <person name="Sugiyama A."/>
            <person name="Sun R."/>
            <person name="Suzuki Y."/>
            <person name="Takenaka M."/>
            <person name="Takezawa D."/>
            <person name="Tomogane H."/>
            <person name="Tsuzuki M."/>
            <person name="Ueda T."/>
            <person name="Umeda M."/>
            <person name="Ward J.M."/>
            <person name="Watanabe Y."/>
            <person name="Yazaki K."/>
            <person name="Yokoyama R."/>
            <person name="Yoshitake Y."/>
            <person name="Yotsui I."/>
            <person name="Zachgo S."/>
            <person name="Schmutz J."/>
        </authorList>
    </citation>
    <scope>NUCLEOTIDE SEQUENCE [LARGE SCALE GENOMIC DNA]</scope>
    <source>
        <strain evidence="2">Tak-1</strain>
    </source>
</reference>
<evidence type="ECO:0000313" key="1">
    <source>
        <dbReference type="EMBL" id="PTQ36747.1"/>
    </source>
</evidence>
<dbReference type="EMBL" id="KZ772733">
    <property type="protein sequence ID" value="PTQ36747.1"/>
    <property type="molecule type" value="Genomic_DNA"/>
</dbReference>
<organism evidence="1 2">
    <name type="scientific">Marchantia polymorpha</name>
    <name type="common">Common liverwort</name>
    <name type="synonym">Marchantia aquatica</name>
    <dbReference type="NCBI Taxonomy" id="3197"/>
    <lineage>
        <taxon>Eukaryota</taxon>
        <taxon>Viridiplantae</taxon>
        <taxon>Streptophyta</taxon>
        <taxon>Embryophyta</taxon>
        <taxon>Marchantiophyta</taxon>
        <taxon>Marchantiopsida</taxon>
        <taxon>Marchantiidae</taxon>
        <taxon>Marchantiales</taxon>
        <taxon>Marchantiaceae</taxon>
        <taxon>Marchantia</taxon>
    </lineage>
</organism>
<keyword evidence="2" id="KW-1185">Reference proteome</keyword>
<evidence type="ECO:0000313" key="2">
    <source>
        <dbReference type="Proteomes" id="UP000244005"/>
    </source>
</evidence>
<name>A0A2R6WSA9_MARPO</name>
<accession>A0A2R6WSA9</accession>
<dbReference type="Proteomes" id="UP000244005">
    <property type="component" value="Unassembled WGS sequence"/>
</dbReference>
<dbReference type="Gramene" id="Mp1g25010.1">
    <property type="protein sequence ID" value="Mp1g25010.1.cds"/>
    <property type="gene ID" value="Mp1g25010"/>
</dbReference>
<dbReference type="AlphaFoldDB" id="A0A2R6WSA9"/>
<protein>
    <submittedName>
        <fullName evidence="1">Uncharacterized protein</fullName>
    </submittedName>
</protein>
<sequence length="102" mass="11067">MAFEDTSGHISSNLVRTQLGQNEVRHLRIQVLVQQDVAAFEVPMTMGPANQFLQVLETTSLVPQSSNGGIPDEPVDTGSMNCKHQMLNFPLALSISWTSAVG</sequence>
<proteinExistence type="predicted"/>